<protein>
    <submittedName>
        <fullName evidence="1">Uncharacterized protein</fullName>
    </submittedName>
</protein>
<accession>A0A0A9E2M6</accession>
<reference evidence="1" key="1">
    <citation type="submission" date="2014-09" db="EMBL/GenBank/DDBJ databases">
        <authorList>
            <person name="Magalhaes I.L.F."/>
            <person name="Oliveira U."/>
            <person name="Santos F.R."/>
            <person name="Vidigal T.H.D.A."/>
            <person name="Brescovit A.D."/>
            <person name="Santos A.J."/>
        </authorList>
    </citation>
    <scope>NUCLEOTIDE SEQUENCE</scope>
    <source>
        <tissue evidence="1">Shoot tissue taken approximately 20 cm above the soil surface</tissue>
    </source>
</reference>
<evidence type="ECO:0000313" key="1">
    <source>
        <dbReference type="EMBL" id="JAD94311.1"/>
    </source>
</evidence>
<sequence>MVRVWSPSGAITLLLLDPQGRVYGPHL</sequence>
<proteinExistence type="predicted"/>
<name>A0A0A9E2M6_ARUDO</name>
<dbReference type="AlphaFoldDB" id="A0A0A9E2M6"/>
<dbReference type="EMBL" id="GBRH01203584">
    <property type="protein sequence ID" value="JAD94311.1"/>
    <property type="molecule type" value="Transcribed_RNA"/>
</dbReference>
<organism evidence="1">
    <name type="scientific">Arundo donax</name>
    <name type="common">Giant reed</name>
    <name type="synonym">Donax arundinaceus</name>
    <dbReference type="NCBI Taxonomy" id="35708"/>
    <lineage>
        <taxon>Eukaryota</taxon>
        <taxon>Viridiplantae</taxon>
        <taxon>Streptophyta</taxon>
        <taxon>Embryophyta</taxon>
        <taxon>Tracheophyta</taxon>
        <taxon>Spermatophyta</taxon>
        <taxon>Magnoliopsida</taxon>
        <taxon>Liliopsida</taxon>
        <taxon>Poales</taxon>
        <taxon>Poaceae</taxon>
        <taxon>PACMAD clade</taxon>
        <taxon>Arundinoideae</taxon>
        <taxon>Arundineae</taxon>
        <taxon>Arundo</taxon>
    </lineage>
</organism>
<reference evidence="1" key="2">
    <citation type="journal article" date="2015" name="Data Brief">
        <title>Shoot transcriptome of the giant reed, Arundo donax.</title>
        <authorList>
            <person name="Barrero R.A."/>
            <person name="Guerrero F.D."/>
            <person name="Moolhuijzen P."/>
            <person name="Goolsby J.A."/>
            <person name="Tidwell J."/>
            <person name="Bellgard S.E."/>
            <person name="Bellgard M.I."/>
        </authorList>
    </citation>
    <scope>NUCLEOTIDE SEQUENCE</scope>
    <source>
        <tissue evidence="1">Shoot tissue taken approximately 20 cm above the soil surface</tissue>
    </source>
</reference>